<dbReference type="GO" id="GO:0005634">
    <property type="term" value="C:nucleus"/>
    <property type="evidence" value="ECO:0007669"/>
    <property type="project" value="UniProtKB-ARBA"/>
</dbReference>
<reference evidence="7" key="2">
    <citation type="submission" date="2021-01" db="UniProtKB">
        <authorList>
            <consortium name="EnsemblMetazoa"/>
        </authorList>
    </citation>
    <scope>IDENTIFICATION</scope>
</reference>
<proteinExistence type="inferred from homology"/>
<dbReference type="PANTHER" id="PTHR12210">
    <property type="entry name" value="DULLARD PROTEIN PHOSPHATASE"/>
    <property type="match status" value="1"/>
</dbReference>
<feature type="region of interest" description="Disordered" evidence="5">
    <location>
        <begin position="1"/>
        <end position="23"/>
    </location>
</feature>
<dbReference type="Gene3D" id="3.40.50.1000">
    <property type="entry name" value="HAD superfamily/HAD-like"/>
    <property type="match status" value="1"/>
</dbReference>
<dbReference type="NCBIfam" id="TIGR02251">
    <property type="entry name" value="HIF-SF_euk"/>
    <property type="match status" value="1"/>
</dbReference>
<protein>
    <recommendedName>
        <fullName evidence="6">FCP1 homology domain-containing protein</fullName>
    </recommendedName>
</protein>
<dbReference type="InterPro" id="IPR011948">
    <property type="entry name" value="Dullard_phosphatase"/>
</dbReference>
<dbReference type="Proteomes" id="UP000007110">
    <property type="component" value="Unassembled WGS sequence"/>
</dbReference>
<dbReference type="RefSeq" id="XP_011682543.1">
    <property type="nucleotide sequence ID" value="XM_011684241.2"/>
</dbReference>
<evidence type="ECO:0000256" key="1">
    <source>
        <dbReference type="ARBA" id="ARBA00022801"/>
    </source>
</evidence>
<dbReference type="SUPFAM" id="SSF56784">
    <property type="entry name" value="HAD-like"/>
    <property type="match status" value="1"/>
</dbReference>
<keyword evidence="2" id="KW-0904">Protein phosphatase</keyword>
<dbReference type="GeneID" id="583286"/>
<dbReference type="FunFam" id="3.40.50.1000:FF:000015">
    <property type="entry name" value="CTD small phosphatase-like protein 2"/>
    <property type="match status" value="1"/>
</dbReference>
<dbReference type="PROSITE" id="PS50969">
    <property type="entry name" value="FCP1"/>
    <property type="match status" value="1"/>
</dbReference>
<feature type="domain" description="FCP1 homology" evidence="6">
    <location>
        <begin position="210"/>
        <end position="369"/>
    </location>
</feature>
<dbReference type="AlphaFoldDB" id="A0A7M7HN47"/>
<evidence type="ECO:0000256" key="4">
    <source>
        <dbReference type="ARBA" id="ARBA00038355"/>
    </source>
</evidence>
<comment type="function">
    <text evidence="3">Probable phosphatase.</text>
</comment>
<sequence>MIASAPVPGKGKPKRRRLEKSEEITDVEVPISAVAAKSISSNGTETPARSTLLGTIFSPVYQFFGGSPTENKENLTAVPENLDLDGVDLDKENICTELNTAIPTTSGAGGDGTRTTMTTIVPPDIHNSGPVACLTEEEELEREKEELYKDANHNDWPPCQMQYATYEPIEPDFSIEDEWETFDPYYFIKQLPPPTEEQKNRTPVLPLKTRRSPKYSLVLDLDETLVHCSLAEMENCTMSFPVYFQDNEYQVYVRTRPFFRDFLERMSKIFEIILFTASKRVYADKLLNLLDPEKKLVRHRLFREHCICVQGNYIKDLNILGRDLTKTVIIDNSPQAFGYQLENGIPIESWFADDNDSELLKLVPFLESLVSMNEDVRPHVREKFRLHELLPPD</sequence>
<dbReference type="InterPro" id="IPR036412">
    <property type="entry name" value="HAD-like_sf"/>
</dbReference>
<dbReference type="InterPro" id="IPR023214">
    <property type="entry name" value="HAD_sf"/>
</dbReference>
<evidence type="ECO:0000256" key="3">
    <source>
        <dbReference type="ARBA" id="ARBA00037324"/>
    </source>
</evidence>
<dbReference type="SMART" id="SM00577">
    <property type="entry name" value="CPDc"/>
    <property type="match status" value="1"/>
</dbReference>
<accession>A0A7M7HN47</accession>
<dbReference type="OrthoDB" id="277011at2759"/>
<dbReference type="CDD" id="cd07521">
    <property type="entry name" value="HAD_FCP1-like"/>
    <property type="match status" value="1"/>
</dbReference>
<dbReference type="GO" id="GO:0004721">
    <property type="term" value="F:phosphoprotein phosphatase activity"/>
    <property type="evidence" value="ECO:0007669"/>
    <property type="project" value="UniProtKB-KW"/>
</dbReference>
<dbReference type="InterPro" id="IPR050365">
    <property type="entry name" value="TIM50"/>
</dbReference>
<comment type="similarity">
    <text evidence="4">Belongs to the CTDSPL2 family.</text>
</comment>
<evidence type="ECO:0000259" key="6">
    <source>
        <dbReference type="PROSITE" id="PS50969"/>
    </source>
</evidence>
<evidence type="ECO:0000313" key="7">
    <source>
        <dbReference type="EnsemblMetazoa" id="XP_011682543"/>
    </source>
</evidence>
<evidence type="ECO:0000256" key="5">
    <source>
        <dbReference type="SAM" id="MobiDB-lite"/>
    </source>
</evidence>
<keyword evidence="1" id="KW-0378">Hydrolase</keyword>
<dbReference type="Pfam" id="PF03031">
    <property type="entry name" value="NIF"/>
    <property type="match status" value="1"/>
</dbReference>
<name>A0A7M7HN47_STRPU</name>
<organism evidence="7 8">
    <name type="scientific">Strongylocentrotus purpuratus</name>
    <name type="common">Purple sea urchin</name>
    <dbReference type="NCBI Taxonomy" id="7668"/>
    <lineage>
        <taxon>Eukaryota</taxon>
        <taxon>Metazoa</taxon>
        <taxon>Echinodermata</taxon>
        <taxon>Eleutherozoa</taxon>
        <taxon>Echinozoa</taxon>
        <taxon>Echinoidea</taxon>
        <taxon>Euechinoidea</taxon>
        <taxon>Echinacea</taxon>
        <taxon>Camarodonta</taxon>
        <taxon>Echinidea</taxon>
        <taxon>Strongylocentrotidae</taxon>
        <taxon>Strongylocentrotus</taxon>
    </lineage>
</organism>
<dbReference type="EnsemblMetazoa" id="XM_011684241">
    <property type="protein sequence ID" value="XP_011682543"/>
    <property type="gene ID" value="LOC583286"/>
</dbReference>
<evidence type="ECO:0000256" key="2">
    <source>
        <dbReference type="ARBA" id="ARBA00022912"/>
    </source>
</evidence>
<keyword evidence="8" id="KW-1185">Reference proteome</keyword>
<dbReference type="CTD" id="51496"/>
<dbReference type="InterPro" id="IPR004274">
    <property type="entry name" value="FCP1_dom"/>
</dbReference>
<reference evidence="8" key="1">
    <citation type="submission" date="2015-02" db="EMBL/GenBank/DDBJ databases">
        <title>Genome sequencing for Strongylocentrotus purpuratus.</title>
        <authorList>
            <person name="Murali S."/>
            <person name="Liu Y."/>
            <person name="Vee V."/>
            <person name="English A."/>
            <person name="Wang M."/>
            <person name="Skinner E."/>
            <person name="Han Y."/>
            <person name="Muzny D.M."/>
            <person name="Worley K.C."/>
            <person name="Gibbs R.A."/>
        </authorList>
    </citation>
    <scope>NUCLEOTIDE SEQUENCE</scope>
</reference>
<evidence type="ECO:0000313" key="8">
    <source>
        <dbReference type="Proteomes" id="UP000007110"/>
    </source>
</evidence>